<accession>A0A917FIX2</accession>
<reference evidence="1" key="2">
    <citation type="submission" date="2020-09" db="EMBL/GenBank/DDBJ databases">
        <authorList>
            <person name="Sun Q."/>
            <person name="Zhou Y."/>
        </authorList>
    </citation>
    <scope>NUCLEOTIDE SEQUENCE</scope>
    <source>
        <strain evidence="1">CGMCC 1.12987</strain>
    </source>
</reference>
<proteinExistence type="predicted"/>
<evidence type="ECO:0000313" key="1">
    <source>
        <dbReference type="EMBL" id="GGF87944.1"/>
    </source>
</evidence>
<organism evidence="1 2">
    <name type="scientific">Paenibacillus abyssi</name>
    <dbReference type="NCBI Taxonomy" id="1340531"/>
    <lineage>
        <taxon>Bacteria</taxon>
        <taxon>Bacillati</taxon>
        <taxon>Bacillota</taxon>
        <taxon>Bacilli</taxon>
        <taxon>Bacillales</taxon>
        <taxon>Paenibacillaceae</taxon>
        <taxon>Paenibacillus</taxon>
    </lineage>
</organism>
<dbReference type="AlphaFoldDB" id="A0A917FIX2"/>
<gene>
    <name evidence="1" type="ORF">GCM10010916_01580</name>
</gene>
<keyword evidence="2" id="KW-1185">Reference proteome</keyword>
<dbReference type="RefSeq" id="WP_188528077.1">
    <property type="nucleotide sequence ID" value="NZ_BMGR01000001.1"/>
</dbReference>
<name>A0A917FIX2_9BACL</name>
<comment type="caution">
    <text evidence="1">The sequence shown here is derived from an EMBL/GenBank/DDBJ whole genome shotgun (WGS) entry which is preliminary data.</text>
</comment>
<reference evidence="1" key="1">
    <citation type="journal article" date="2014" name="Int. J. Syst. Evol. Microbiol.">
        <title>Complete genome sequence of Corynebacterium casei LMG S-19264T (=DSM 44701T), isolated from a smear-ripened cheese.</title>
        <authorList>
            <consortium name="US DOE Joint Genome Institute (JGI-PGF)"/>
            <person name="Walter F."/>
            <person name="Albersmeier A."/>
            <person name="Kalinowski J."/>
            <person name="Ruckert C."/>
        </authorList>
    </citation>
    <scope>NUCLEOTIDE SEQUENCE</scope>
    <source>
        <strain evidence="1">CGMCC 1.12987</strain>
    </source>
</reference>
<dbReference type="EMBL" id="BMGR01000001">
    <property type="protein sequence ID" value="GGF87944.1"/>
    <property type="molecule type" value="Genomic_DNA"/>
</dbReference>
<dbReference type="Proteomes" id="UP000644756">
    <property type="component" value="Unassembled WGS sequence"/>
</dbReference>
<protein>
    <submittedName>
        <fullName evidence="1">Uncharacterized protein</fullName>
    </submittedName>
</protein>
<sequence>MTPEQVALETSMLAWQRIADEYKTEITRLRTNIEALRTYAEDRELEYRDDPVAGVHFRLGMAAAYGDIARKCVVAAACDNVKFMRGDDGDGGK</sequence>
<evidence type="ECO:0000313" key="2">
    <source>
        <dbReference type="Proteomes" id="UP000644756"/>
    </source>
</evidence>